<name>A0A1E3PRN2_9ASCO</name>
<accession>A0A1E3PRN2</accession>
<dbReference type="InterPro" id="IPR019410">
    <property type="entry name" value="Methyltransf_16"/>
</dbReference>
<comment type="similarity">
    <text evidence="3">Belongs to the class I-like SAM-binding methyltransferase superfamily. RKM5 family.</text>
</comment>
<reference evidence="5 6" key="1">
    <citation type="journal article" date="2016" name="Proc. Natl. Acad. Sci. U.S.A.">
        <title>Comparative genomics of biotechnologically important yeasts.</title>
        <authorList>
            <person name="Riley R."/>
            <person name="Haridas S."/>
            <person name="Wolfe K.H."/>
            <person name="Lopes M.R."/>
            <person name="Hittinger C.T."/>
            <person name="Goeker M."/>
            <person name="Salamov A.A."/>
            <person name="Wisecaver J.H."/>
            <person name="Long T.M."/>
            <person name="Calvey C.H."/>
            <person name="Aerts A.L."/>
            <person name="Barry K.W."/>
            <person name="Choi C."/>
            <person name="Clum A."/>
            <person name="Coughlan A.Y."/>
            <person name="Deshpande S."/>
            <person name="Douglass A.P."/>
            <person name="Hanson S.J."/>
            <person name="Klenk H.-P."/>
            <person name="LaButti K.M."/>
            <person name="Lapidus A."/>
            <person name="Lindquist E.A."/>
            <person name="Lipzen A.M."/>
            <person name="Meier-Kolthoff J.P."/>
            <person name="Ohm R.A."/>
            <person name="Otillar R.P."/>
            <person name="Pangilinan J.L."/>
            <person name="Peng Y."/>
            <person name="Rokas A."/>
            <person name="Rosa C.A."/>
            <person name="Scheuner C."/>
            <person name="Sibirny A.A."/>
            <person name="Slot J.C."/>
            <person name="Stielow J.B."/>
            <person name="Sun H."/>
            <person name="Kurtzman C.P."/>
            <person name="Blackwell M."/>
            <person name="Grigoriev I.V."/>
            <person name="Jeffries T.W."/>
        </authorList>
    </citation>
    <scope>NUCLEOTIDE SEQUENCE [LARGE SCALE GENOMIC DNA]</scope>
    <source>
        <strain evidence="5 6">DSM 6958</strain>
    </source>
</reference>
<dbReference type="GO" id="GO:0005829">
    <property type="term" value="C:cytosol"/>
    <property type="evidence" value="ECO:0007669"/>
    <property type="project" value="TreeGrafter"/>
</dbReference>
<dbReference type="PANTHER" id="PTHR14614">
    <property type="entry name" value="HEPATOCELLULAR CARCINOMA-ASSOCIATED ANTIGEN"/>
    <property type="match status" value="1"/>
</dbReference>
<dbReference type="PANTHER" id="PTHR14614:SF109">
    <property type="entry name" value="RIBOSOMAL LYSINE N-METHYLTRANSFERASE 5"/>
    <property type="match status" value="1"/>
</dbReference>
<protein>
    <recommendedName>
        <fullName evidence="4">Ribosomal lysine N-methyltransferase 5</fullName>
    </recommendedName>
</protein>
<dbReference type="OrthoDB" id="2529286at2759"/>
<dbReference type="GO" id="GO:0032991">
    <property type="term" value="C:protein-containing complex"/>
    <property type="evidence" value="ECO:0007669"/>
    <property type="project" value="TreeGrafter"/>
</dbReference>
<keyword evidence="6" id="KW-1185">Reference proteome</keyword>
<dbReference type="InterPro" id="IPR029063">
    <property type="entry name" value="SAM-dependent_MTases_sf"/>
</dbReference>
<evidence type="ECO:0000256" key="3">
    <source>
        <dbReference type="ARBA" id="ARBA00038458"/>
    </source>
</evidence>
<evidence type="ECO:0000256" key="2">
    <source>
        <dbReference type="ARBA" id="ARBA00022691"/>
    </source>
</evidence>
<dbReference type="Gene3D" id="3.40.50.150">
    <property type="entry name" value="Vaccinia Virus protein VP39"/>
    <property type="match status" value="1"/>
</dbReference>
<gene>
    <name evidence="5" type="ORF">NADFUDRAFT_56601</name>
</gene>
<dbReference type="GO" id="GO:0032259">
    <property type="term" value="P:methylation"/>
    <property type="evidence" value="ECO:0007669"/>
    <property type="project" value="UniProtKB-KW"/>
</dbReference>
<dbReference type="EMBL" id="KV454407">
    <property type="protein sequence ID" value="ODQ67612.1"/>
    <property type="molecule type" value="Genomic_DNA"/>
</dbReference>
<evidence type="ECO:0000313" key="6">
    <source>
        <dbReference type="Proteomes" id="UP000095009"/>
    </source>
</evidence>
<organism evidence="5 6">
    <name type="scientific">Nadsonia fulvescens var. elongata DSM 6958</name>
    <dbReference type="NCBI Taxonomy" id="857566"/>
    <lineage>
        <taxon>Eukaryota</taxon>
        <taxon>Fungi</taxon>
        <taxon>Dikarya</taxon>
        <taxon>Ascomycota</taxon>
        <taxon>Saccharomycotina</taxon>
        <taxon>Dipodascomycetes</taxon>
        <taxon>Dipodascales</taxon>
        <taxon>Dipodascales incertae sedis</taxon>
        <taxon>Nadsonia</taxon>
    </lineage>
</organism>
<evidence type="ECO:0000313" key="5">
    <source>
        <dbReference type="EMBL" id="ODQ67612.1"/>
    </source>
</evidence>
<evidence type="ECO:0000256" key="1">
    <source>
        <dbReference type="ARBA" id="ARBA00022603"/>
    </source>
</evidence>
<sequence>MRSQRLARSALNSLVCQHNYSWSLNIFQNFGLLRSKEAKGTTGAVIWKVSHKMLQWLFTDFEAVQGPVKYQLAYNYKLALFAPNNSIVELGCGISGIFTSTVGSKVSTYIATDQSHIIKHSSRNILANVNKSQVYSTTIDELSDTSNASCRGKSKIEIVEYDWEQANQQIDRLKNYLPETSTTVAGRFPDWILASDTIYNSFLIPWFVDALKLVCGPHTQILIAQQLRSEEIFGEFLEALLSKGFEVWAIGMADDTVHDCSRGKDYIPSGFTDTELLENGLLGKGYSLHYLRLSQKVD</sequence>
<dbReference type="STRING" id="857566.A0A1E3PRN2"/>
<evidence type="ECO:0000256" key="4">
    <source>
        <dbReference type="ARBA" id="ARBA00039932"/>
    </source>
</evidence>
<dbReference type="Proteomes" id="UP000095009">
    <property type="component" value="Unassembled WGS sequence"/>
</dbReference>
<keyword evidence="2" id="KW-0949">S-adenosyl-L-methionine</keyword>
<keyword evidence="1" id="KW-0808">Transferase</keyword>
<proteinExistence type="inferred from homology"/>
<dbReference type="Pfam" id="PF10294">
    <property type="entry name" value="Methyltransf_16"/>
    <property type="match status" value="1"/>
</dbReference>
<dbReference type="GO" id="GO:0008757">
    <property type="term" value="F:S-adenosylmethionine-dependent methyltransferase activity"/>
    <property type="evidence" value="ECO:0007669"/>
    <property type="project" value="UniProtKB-ARBA"/>
</dbReference>
<dbReference type="AlphaFoldDB" id="A0A1E3PRN2"/>
<keyword evidence="1" id="KW-0489">Methyltransferase</keyword>